<dbReference type="UniPathway" id="UPA00138"/>
<dbReference type="GO" id="GO:0005829">
    <property type="term" value="C:cytosol"/>
    <property type="evidence" value="ECO:0007669"/>
    <property type="project" value="TreeGrafter"/>
</dbReference>
<dbReference type="PANTHER" id="PTHR11469">
    <property type="entry name" value="GLUCOSE-6-PHOSPHATE ISOMERASE"/>
    <property type="match status" value="1"/>
</dbReference>
<dbReference type="CDD" id="cd05015">
    <property type="entry name" value="SIS_PGI_1"/>
    <property type="match status" value="1"/>
</dbReference>
<dbReference type="Gene3D" id="1.10.1390.10">
    <property type="match status" value="1"/>
</dbReference>
<dbReference type="GO" id="GO:0097367">
    <property type="term" value="F:carbohydrate derivative binding"/>
    <property type="evidence" value="ECO:0007669"/>
    <property type="project" value="InterPro"/>
</dbReference>
<keyword evidence="7" id="KW-0963">Cytoplasm</keyword>
<comment type="catalytic activity">
    <reaction evidence="6 7 8">
        <text>alpha-D-glucose 6-phosphate = beta-D-fructose 6-phosphate</text>
        <dbReference type="Rhea" id="RHEA:11816"/>
        <dbReference type="ChEBI" id="CHEBI:57634"/>
        <dbReference type="ChEBI" id="CHEBI:58225"/>
        <dbReference type="EC" id="5.3.1.9"/>
    </reaction>
</comment>
<dbReference type="InterPro" id="IPR035482">
    <property type="entry name" value="SIS_PGI_2"/>
</dbReference>
<dbReference type="SUPFAM" id="SSF53697">
    <property type="entry name" value="SIS domain"/>
    <property type="match status" value="1"/>
</dbReference>
<organism evidence="9 10">
    <name type="scientific">Gallaecimonas pentaromativorans</name>
    <dbReference type="NCBI Taxonomy" id="584787"/>
    <lineage>
        <taxon>Bacteria</taxon>
        <taxon>Pseudomonadati</taxon>
        <taxon>Pseudomonadota</taxon>
        <taxon>Gammaproteobacteria</taxon>
        <taxon>Enterobacterales</taxon>
        <taxon>Gallaecimonadaceae</taxon>
        <taxon>Gallaecimonas</taxon>
    </lineage>
</organism>
<dbReference type="GO" id="GO:0006094">
    <property type="term" value="P:gluconeogenesis"/>
    <property type="evidence" value="ECO:0007669"/>
    <property type="project" value="UniProtKB-UniRule"/>
</dbReference>
<reference evidence="9 10" key="1">
    <citation type="submission" date="2018-11" db="EMBL/GenBank/DDBJ databases">
        <title>Genomic Encyclopedia of Type Strains, Phase IV (KMG-IV): sequencing the most valuable type-strain genomes for metagenomic binning, comparative biology and taxonomic classification.</title>
        <authorList>
            <person name="Goeker M."/>
        </authorList>
    </citation>
    <scope>NUCLEOTIDE SEQUENCE [LARGE SCALE GENOMIC DNA]</scope>
    <source>
        <strain evidence="9 10">DSM 21945</strain>
    </source>
</reference>
<comment type="function">
    <text evidence="7">Catalyzes the reversible isomerization of glucose-6-phosphate to fructose-6-phosphate.</text>
</comment>
<keyword evidence="4 7" id="KW-0324">Glycolysis</keyword>
<evidence type="ECO:0000256" key="7">
    <source>
        <dbReference type="HAMAP-Rule" id="MF_00473"/>
    </source>
</evidence>
<evidence type="ECO:0000256" key="8">
    <source>
        <dbReference type="RuleBase" id="RU000612"/>
    </source>
</evidence>
<dbReference type="InterPro" id="IPR035476">
    <property type="entry name" value="SIS_PGI_1"/>
</dbReference>
<dbReference type="RefSeq" id="WP_123421095.1">
    <property type="nucleotide sequence ID" value="NZ_RJUL01000003.1"/>
</dbReference>
<sequence>MTGLTRYPSNDALASHLHNLPDLKSLFAADPKRGETFSLSAAGLTLDYSKNHLTSETLALFEKLAEEAGLGDKIQAMFSGALINHTEGRAVLHTALRGSVDDSVISEGSQVAQEVAATLARMARFVEAIYSGQLLGFTGKAITDVVSIGIGGSFLGPKIVTEALKPFWQHKVKVHYVANIDGAALSGKLADLDPQTTLFITASKSFGTQETLTNSESARDWLKAAGADFSDLAKHFVAVTANVPKAEAFGISADNCFPMWDWVGGRYSLWSAIGLPIALAIGMDNFKALLGGANAMDQHFKTAPLKQNMPMLLALTGIAYINYFGATSHVLLPYDHGLRALPGYVQQLDMESNGKSCHNDASAIEHLTGPVIWGAEGTNGQHAFHQLLHQGKQLIPADFILPLTSHYPLGRHHAMLASNCFAQSQALMEGKSLDKAKQELAANGLGEAEIAKLAPHKVMPGNRPSNTLLMDSVSPATLGALIALYEHKVLVQGIFWDLNSFDQWGVELGKVLGNEVLSRLEDDSALLDLDSSTNALIARFRALAAKRREG</sequence>
<dbReference type="EC" id="5.3.1.9" evidence="7"/>
<dbReference type="GO" id="GO:0051156">
    <property type="term" value="P:glucose 6-phosphate metabolic process"/>
    <property type="evidence" value="ECO:0007669"/>
    <property type="project" value="TreeGrafter"/>
</dbReference>
<accession>A0A3N1PVX3</accession>
<proteinExistence type="inferred from homology"/>
<evidence type="ECO:0000256" key="3">
    <source>
        <dbReference type="ARBA" id="ARBA00022432"/>
    </source>
</evidence>
<dbReference type="GO" id="GO:0048029">
    <property type="term" value="F:monosaccharide binding"/>
    <property type="evidence" value="ECO:0007669"/>
    <property type="project" value="TreeGrafter"/>
</dbReference>
<evidence type="ECO:0000313" key="9">
    <source>
        <dbReference type="EMBL" id="ROQ28696.1"/>
    </source>
</evidence>
<dbReference type="EMBL" id="RJUL01000003">
    <property type="protein sequence ID" value="ROQ28696.1"/>
    <property type="molecule type" value="Genomic_DNA"/>
</dbReference>
<dbReference type="GO" id="GO:0006096">
    <property type="term" value="P:glycolytic process"/>
    <property type="evidence" value="ECO:0007669"/>
    <property type="project" value="UniProtKB-UniRule"/>
</dbReference>
<dbReference type="CDD" id="cd05016">
    <property type="entry name" value="SIS_PGI_2"/>
    <property type="match status" value="1"/>
</dbReference>
<dbReference type="PROSITE" id="PS51463">
    <property type="entry name" value="P_GLUCOSE_ISOMERASE_3"/>
    <property type="match status" value="1"/>
</dbReference>
<dbReference type="InterPro" id="IPR018189">
    <property type="entry name" value="Phosphoglucose_isomerase_CS"/>
</dbReference>
<dbReference type="HAMAP" id="MF_00473">
    <property type="entry name" value="G6P_isomerase"/>
    <property type="match status" value="1"/>
</dbReference>
<dbReference type="GO" id="GO:0004347">
    <property type="term" value="F:glucose-6-phosphate isomerase activity"/>
    <property type="evidence" value="ECO:0007669"/>
    <property type="project" value="UniProtKB-UniRule"/>
</dbReference>
<dbReference type="NCBIfam" id="NF001211">
    <property type="entry name" value="PRK00179.1"/>
    <property type="match status" value="1"/>
</dbReference>
<feature type="active site" evidence="7">
    <location>
        <position position="382"/>
    </location>
</feature>
<evidence type="ECO:0000256" key="6">
    <source>
        <dbReference type="ARBA" id="ARBA00029321"/>
    </source>
</evidence>
<feature type="active site" evidence="7">
    <location>
        <position position="510"/>
    </location>
</feature>
<comment type="subcellular location">
    <subcellularLocation>
        <location evidence="7">Cytoplasm</location>
    </subcellularLocation>
</comment>
<keyword evidence="3 7" id="KW-0312">Gluconeogenesis</keyword>
<dbReference type="InterPro" id="IPR046348">
    <property type="entry name" value="SIS_dom_sf"/>
</dbReference>
<dbReference type="Proteomes" id="UP000268033">
    <property type="component" value="Unassembled WGS sequence"/>
</dbReference>
<evidence type="ECO:0000256" key="2">
    <source>
        <dbReference type="ARBA" id="ARBA00006604"/>
    </source>
</evidence>
<comment type="caution">
    <text evidence="9">The sequence shown here is derived from an EMBL/GenBank/DDBJ whole genome shotgun (WGS) entry which is preliminary data.</text>
</comment>
<evidence type="ECO:0000256" key="4">
    <source>
        <dbReference type="ARBA" id="ARBA00023152"/>
    </source>
</evidence>
<protein>
    <recommendedName>
        <fullName evidence="7">Glucose-6-phosphate isomerase</fullName>
        <shortName evidence="7">GPI</shortName>
        <ecNumber evidence="7">5.3.1.9</ecNumber>
    </recommendedName>
    <alternativeName>
        <fullName evidence="7">Phosphoglucose isomerase</fullName>
        <shortName evidence="7">PGI</shortName>
    </alternativeName>
    <alternativeName>
        <fullName evidence="7">Phosphohexose isomerase</fullName>
        <shortName evidence="7">PHI</shortName>
    </alternativeName>
</protein>
<dbReference type="UniPathway" id="UPA00109">
    <property type="reaction ID" value="UER00181"/>
</dbReference>
<evidence type="ECO:0000313" key="10">
    <source>
        <dbReference type="Proteomes" id="UP000268033"/>
    </source>
</evidence>
<dbReference type="PANTHER" id="PTHR11469:SF1">
    <property type="entry name" value="GLUCOSE-6-PHOSPHATE ISOMERASE"/>
    <property type="match status" value="1"/>
</dbReference>
<dbReference type="PROSITE" id="PS00765">
    <property type="entry name" value="P_GLUCOSE_ISOMERASE_1"/>
    <property type="match status" value="1"/>
</dbReference>
<dbReference type="InterPro" id="IPR001672">
    <property type="entry name" value="G6P_Isomerase"/>
</dbReference>
<gene>
    <name evidence="7" type="primary">pgi</name>
    <name evidence="9" type="ORF">EDC28_103289</name>
</gene>
<comment type="pathway">
    <text evidence="1 7 8">Carbohydrate degradation; glycolysis; D-glyceraldehyde 3-phosphate and glycerone phosphate from D-glucose: step 2/4.</text>
</comment>
<feature type="active site" description="Proton donor" evidence="7">
    <location>
        <position position="351"/>
    </location>
</feature>
<dbReference type="Gene3D" id="3.40.50.10490">
    <property type="entry name" value="Glucose-6-phosphate isomerase like protein, domain 1"/>
    <property type="match status" value="2"/>
</dbReference>
<comment type="similarity">
    <text evidence="2 7 8">Belongs to the GPI family.</text>
</comment>
<comment type="pathway">
    <text evidence="7">Carbohydrate biosynthesis; gluconeogenesis.</text>
</comment>
<dbReference type="STRING" id="584787.GCA_001247655_00117"/>
<dbReference type="InterPro" id="IPR023096">
    <property type="entry name" value="G6P_Isomerase_C"/>
</dbReference>
<dbReference type="Pfam" id="PF00342">
    <property type="entry name" value="PGI"/>
    <property type="match status" value="1"/>
</dbReference>
<name>A0A3N1PVX3_9GAMM</name>
<dbReference type="PRINTS" id="PR00662">
    <property type="entry name" value="G6PISOMERASE"/>
</dbReference>
<evidence type="ECO:0000256" key="5">
    <source>
        <dbReference type="ARBA" id="ARBA00023235"/>
    </source>
</evidence>
<dbReference type="AlphaFoldDB" id="A0A3N1PVX3"/>
<evidence type="ECO:0000256" key="1">
    <source>
        <dbReference type="ARBA" id="ARBA00004926"/>
    </source>
</evidence>
<keyword evidence="5 7" id="KW-0413">Isomerase</keyword>
<keyword evidence="10" id="KW-1185">Reference proteome</keyword>